<name>I3YZZ1_AEQSU</name>
<evidence type="ECO:0000313" key="9">
    <source>
        <dbReference type="EMBL" id="AFL82559.1"/>
    </source>
</evidence>
<dbReference type="GO" id="GO:0008233">
    <property type="term" value="F:peptidase activity"/>
    <property type="evidence" value="ECO:0007669"/>
    <property type="project" value="UniProtKB-KW"/>
</dbReference>
<keyword evidence="2 8" id="KW-0645">Protease</keyword>
<proteinExistence type="inferred from homology"/>
<evidence type="ECO:0000313" key="10">
    <source>
        <dbReference type="Proteomes" id="UP000006049"/>
    </source>
</evidence>
<dbReference type="InterPro" id="IPR003738">
    <property type="entry name" value="SRAP"/>
</dbReference>
<dbReference type="InterPro" id="IPR036590">
    <property type="entry name" value="SRAP-like"/>
</dbReference>
<dbReference type="EC" id="3.4.-.-" evidence="8"/>
<keyword evidence="4 8" id="KW-0378">Hydrolase</keyword>
<keyword evidence="5" id="KW-0190">Covalent protein-DNA linkage</keyword>
<dbReference type="GO" id="GO:0016829">
    <property type="term" value="F:lyase activity"/>
    <property type="evidence" value="ECO:0007669"/>
    <property type="project" value="UniProtKB-KW"/>
</dbReference>
<evidence type="ECO:0000256" key="6">
    <source>
        <dbReference type="ARBA" id="ARBA00023125"/>
    </source>
</evidence>
<dbReference type="Pfam" id="PF02586">
    <property type="entry name" value="SRAP"/>
    <property type="match status" value="1"/>
</dbReference>
<evidence type="ECO:0000256" key="3">
    <source>
        <dbReference type="ARBA" id="ARBA00022763"/>
    </source>
</evidence>
<dbReference type="SUPFAM" id="SSF143081">
    <property type="entry name" value="BB1717-like"/>
    <property type="match status" value="1"/>
</dbReference>
<dbReference type="OrthoDB" id="9782620at2"/>
<dbReference type="RefSeq" id="WP_014783808.1">
    <property type="nucleotide sequence ID" value="NC_018013.1"/>
</dbReference>
<dbReference type="GO" id="GO:0106300">
    <property type="term" value="P:protein-DNA covalent cross-linking repair"/>
    <property type="evidence" value="ECO:0007669"/>
    <property type="project" value="InterPro"/>
</dbReference>
<evidence type="ECO:0000256" key="7">
    <source>
        <dbReference type="ARBA" id="ARBA00023239"/>
    </source>
</evidence>
<dbReference type="Proteomes" id="UP000006049">
    <property type="component" value="Chromosome"/>
</dbReference>
<dbReference type="AlphaFoldDB" id="I3YZZ1"/>
<accession>I3YZZ1</accession>
<dbReference type="HOGENOM" id="CLU_035990_6_4_10"/>
<dbReference type="PANTHER" id="PTHR13604:SF0">
    <property type="entry name" value="ABASIC SITE PROCESSING PROTEIN HMCES"/>
    <property type="match status" value="1"/>
</dbReference>
<dbReference type="GO" id="GO:0003697">
    <property type="term" value="F:single-stranded DNA binding"/>
    <property type="evidence" value="ECO:0007669"/>
    <property type="project" value="InterPro"/>
</dbReference>
<dbReference type="GO" id="GO:0006508">
    <property type="term" value="P:proteolysis"/>
    <property type="evidence" value="ECO:0007669"/>
    <property type="project" value="UniProtKB-KW"/>
</dbReference>
<dbReference type="KEGG" id="asl:Aeqsu_3124"/>
<gene>
    <name evidence="9" type="ordered locus">Aeqsu_3124</name>
</gene>
<evidence type="ECO:0000256" key="4">
    <source>
        <dbReference type="ARBA" id="ARBA00022801"/>
    </source>
</evidence>
<dbReference type="PANTHER" id="PTHR13604">
    <property type="entry name" value="DC12-RELATED"/>
    <property type="match status" value="1"/>
</dbReference>
<comment type="similarity">
    <text evidence="1 8">Belongs to the SOS response-associated peptidase family.</text>
</comment>
<dbReference type="PATRIC" id="fig|746697.3.peg.3177"/>
<keyword evidence="10" id="KW-1185">Reference proteome</keyword>
<sequence>MCYETALTKNGKQIQEFFQKELAIPLEFEPYYHLSGFSHPNLQIVKMDEPEKIYPANWGFVPTWGTKDIPAFYKKYNTLNTKSETLFNGLSKESALNKRCLIIADGFFEPHQKAGVSLPYFCHIPSSKFDDGRDLFMFGGIYSEIEKDSNLFSVSILTMEANSFFSEIHNVKKRQPFVIDEELYDEWFNPNLKEENVLELIKHGFTSKEFSAYPVSRDLYKRSIDTNNPEILKAVVTD</sequence>
<dbReference type="eggNOG" id="COG2135">
    <property type="taxonomic scope" value="Bacteria"/>
</dbReference>
<dbReference type="EMBL" id="CP003280">
    <property type="protein sequence ID" value="AFL82559.1"/>
    <property type="molecule type" value="Genomic_DNA"/>
</dbReference>
<reference evidence="9 10" key="1">
    <citation type="submission" date="2012-06" db="EMBL/GenBank/DDBJ databases">
        <title>The complete genome of Aequorivita sublithincola DSM 14238.</title>
        <authorList>
            <consortium name="US DOE Joint Genome Institute (JGI-PGF)"/>
            <person name="Lucas S."/>
            <person name="Copeland A."/>
            <person name="Lapidus A."/>
            <person name="Goodwin L."/>
            <person name="Pitluck S."/>
            <person name="Peters L."/>
            <person name="Munk A.C.C."/>
            <person name="Kyrpides N."/>
            <person name="Mavromatis K."/>
            <person name="Pagani I."/>
            <person name="Ivanova N."/>
            <person name="Ovchinnikova G."/>
            <person name="Zeytun A."/>
            <person name="Detter J.C."/>
            <person name="Han C."/>
            <person name="Land M."/>
            <person name="Hauser L."/>
            <person name="Markowitz V."/>
            <person name="Cheng J.-F."/>
            <person name="Hugenholtz P."/>
            <person name="Woyke T."/>
            <person name="Wu D."/>
            <person name="Tindall B."/>
            <person name="Faehnrich R."/>
            <person name="Brambilla E."/>
            <person name="Klenk H.-P."/>
            <person name="Eisen J.A."/>
        </authorList>
    </citation>
    <scope>NUCLEOTIDE SEQUENCE [LARGE SCALE GENOMIC DNA]</scope>
    <source>
        <strain evidence="10">DSM 14238 / LMG 21431 / ACAM 643 / 9-3</strain>
    </source>
</reference>
<evidence type="ECO:0000256" key="5">
    <source>
        <dbReference type="ARBA" id="ARBA00023124"/>
    </source>
</evidence>
<keyword evidence="6" id="KW-0238">DNA-binding</keyword>
<keyword evidence="3" id="KW-0227">DNA damage</keyword>
<keyword evidence="7" id="KW-0456">Lyase</keyword>
<dbReference type="STRING" id="746697.Aeqsu_3124"/>
<dbReference type="Gene3D" id="3.90.1680.10">
    <property type="entry name" value="SOS response associated peptidase-like"/>
    <property type="match status" value="1"/>
</dbReference>
<evidence type="ECO:0000256" key="1">
    <source>
        <dbReference type="ARBA" id="ARBA00008136"/>
    </source>
</evidence>
<evidence type="ECO:0000256" key="8">
    <source>
        <dbReference type="RuleBase" id="RU364100"/>
    </source>
</evidence>
<protein>
    <recommendedName>
        <fullName evidence="8">Abasic site processing protein</fullName>
        <ecNumber evidence="8">3.4.-.-</ecNumber>
    </recommendedName>
</protein>
<evidence type="ECO:0000256" key="2">
    <source>
        <dbReference type="ARBA" id="ARBA00022670"/>
    </source>
</evidence>
<organism evidence="9 10">
    <name type="scientific">Aequorivita sublithincola (strain DSM 14238 / LMG 21431 / ACAM 643 / 9-3)</name>
    <dbReference type="NCBI Taxonomy" id="746697"/>
    <lineage>
        <taxon>Bacteria</taxon>
        <taxon>Pseudomonadati</taxon>
        <taxon>Bacteroidota</taxon>
        <taxon>Flavobacteriia</taxon>
        <taxon>Flavobacteriales</taxon>
        <taxon>Flavobacteriaceae</taxon>
        <taxon>Aequorivita</taxon>
    </lineage>
</organism>